<protein>
    <submittedName>
        <fullName evidence="1">DsrE family protein</fullName>
    </submittedName>
</protein>
<organism evidence="1 2">
    <name type="scientific">Halobellus rubicundus</name>
    <dbReference type="NCBI Taxonomy" id="2996466"/>
    <lineage>
        <taxon>Archaea</taxon>
        <taxon>Methanobacteriati</taxon>
        <taxon>Methanobacteriota</taxon>
        <taxon>Stenosarchaea group</taxon>
        <taxon>Halobacteria</taxon>
        <taxon>Halobacteriales</taxon>
        <taxon>Haloferacaceae</taxon>
        <taxon>Halobellus</taxon>
    </lineage>
</organism>
<dbReference type="Proteomes" id="UP001570511">
    <property type="component" value="Unassembled WGS sequence"/>
</dbReference>
<reference evidence="1 2" key="1">
    <citation type="submission" date="2024-08" db="EMBL/GenBank/DDBJ databases">
        <title>Halobellus sp. MBLA0158 whole genome sequence.</title>
        <authorList>
            <person name="Hwang C.Y."/>
            <person name="Cho E.-S."/>
            <person name="Seo M.-J."/>
        </authorList>
    </citation>
    <scope>NUCLEOTIDE SEQUENCE [LARGE SCALE GENOMIC DNA]</scope>
    <source>
        <strain evidence="1 2">MBLA0158</strain>
    </source>
</reference>
<dbReference type="RefSeq" id="WP_372388986.1">
    <property type="nucleotide sequence ID" value="NZ_JBGNYA010000001.1"/>
</dbReference>
<comment type="caution">
    <text evidence="1">The sequence shown here is derived from an EMBL/GenBank/DDBJ whole genome shotgun (WGS) entry which is preliminary data.</text>
</comment>
<dbReference type="InterPro" id="IPR003787">
    <property type="entry name" value="Sulphur_relay_DsrE/F-like"/>
</dbReference>
<sequence length="113" mass="12005">MQVVFHLSSGDVDDWRHALGNVRNLLADDTADVDDVVLLVNGDAIRAVEAGSPVSTEVRALGETPVRCLGCRNSVSSRDMAATDLLANVDLVPSGVGELARLQDEGYAYLKVP</sequence>
<keyword evidence="2" id="KW-1185">Reference proteome</keyword>
<evidence type="ECO:0000313" key="1">
    <source>
        <dbReference type="EMBL" id="MFA1611023.1"/>
    </source>
</evidence>
<accession>A0ABD5MAV5</accession>
<dbReference type="PANTHER" id="PTHR37691">
    <property type="entry name" value="BLR3518 PROTEIN"/>
    <property type="match status" value="1"/>
</dbReference>
<evidence type="ECO:0000313" key="2">
    <source>
        <dbReference type="Proteomes" id="UP001570511"/>
    </source>
</evidence>
<dbReference type="Gene3D" id="3.40.1260.10">
    <property type="entry name" value="DsrEFH-like"/>
    <property type="match status" value="1"/>
</dbReference>
<gene>
    <name evidence="1" type="ORF">OS889_08405</name>
</gene>
<dbReference type="InterPro" id="IPR027396">
    <property type="entry name" value="DsrEFH-like"/>
</dbReference>
<dbReference type="EMBL" id="JBGNYA010000001">
    <property type="protein sequence ID" value="MFA1611023.1"/>
    <property type="molecule type" value="Genomic_DNA"/>
</dbReference>
<dbReference type="PANTHER" id="PTHR37691:SF1">
    <property type="entry name" value="BLR3518 PROTEIN"/>
    <property type="match status" value="1"/>
</dbReference>
<dbReference type="AlphaFoldDB" id="A0ABD5MAV5"/>
<dbReference type="SUPFAM" id="SSF75169">
    <property type="entry name" value="DsrEFH-like"/>
    <property type="match status" value="1"/>
</dbReference>
<name>A0ABD5MAV5_9EURY</name>
<dbReference type="Pfam" id="PF02635">
    <property type="entry name" value="DsrE"/>
    <property type="match status" value="1"/>
</dbReference>
<proteinExistence type="predicted"/>